<gene>
    <name evidence="17" type="ORF">DW888_11280</name>
</gene>
<dbReference type="EMBL" id="QSGO01000007">
    <property type="protein sequence ID" value="RHB35125.1"/>
    <property type="molecule type" value="Genomic_DNA"/>
</dbReference>
<keyword evidence="9" id="KW-0805">Transcription regulation</keyword>
<dbReference type="Gene3D" id="1.10.287.130">
    <property type="match status" value="1"/>
</dbReference>
<dbReference type="InterPro" id="IPR036097">
    <property type="entry name" value="HisK_dim/P_sf"/>
</dbReference>
<dbReference type="InterPro" id="IPR005467">
    <property type="entry name" value="His_kinase_dom"/>
</dbReference>
<dbReference type="FunFam" id="1.10.10.60:FF:000284">
    <property type="entry name" value="Two-component system sensor histidine kinase/response regulator"/>
    <property type="match status" value="1"/>
</dbReference>
<dbReference type="Gene3D" id="2.130.10.10">
    <property type="entry name" value="YVTN repeat-like/Quinoprotein amine dehydrogenase"/>
    <property type="match status" value="2"/>
</dbReference>
<comment type="caution">
    <text evidence="17">The sequence shown here is derived from an EMBL/GenBank/DDBJ whole genome shotgun (WGS) entry which is preliminary data.</text>
</comment>
<feature type="transmembrane region" description="Helical" evidence="12">
    <location>
        <begin position="783"/>
        <end position="805"/>
    </location>
</feature>
<dbReference type="CDD" id="cd17574">
    <property type="entry name" value="REC_OmpR"/>
    <property type="match status" value="1"/>
</dbReference>
<dbReference type="GO" id="GO:0043565">
    <property type="term" value="F:sequence-specific DNA binding"/>
    <property type="evidence" value="ECO:0007669"/>
    <property type="project" value="InterPro"/>
</dbReference>
<evidence type="ECO:0000256" key="4">
    <source>
        <dbReference type="ARBA" id="ARBA00022679"/>
    </source>
</evidence>
<feature type="signal peptide" evidence="13">
    <location>
        <begin position="1"/>
        <end position="24"/>
    </location>
</feature>
<keyword evidence="5" id="KW-0547">Nucleotide-binding</keyword>
<dbReference type="InterPro" id="IPR011110">
    <property type="entry name" value="Reg_prop"/>
</dbReference>
<evidence type="ECO:0000256" key="8">
    <source>
        <dbReference type="ARBA" id="ARBA00023012"/>
    </source>
</evidence>
<evidence type="ECO:0000256" key="2">
    <source>
        <dbReference type="ARBA" id="ARBA00012438"/>
    </source>
</evidence>
<keyword evidence="8" id="KW-0902">Two-component regulatory system</keyword>
<dbReference type="InterPro" id="IPR013783">
    <property type="entry name" value="Ig-like_fold"/>
</dbReference>
<evidence type="ECO:0000259" key="16">
    <source>
        <dbReference type="PROSITE" id="PS50110"/>
    </source>
</evidence>
<evidence type="ECO:0000256" key="5">
    <source>
        <dbReference type="ARBA" id="ARBA00022741"/>
    </source>
</evidence>
<evidence type="ECO:0000256" key="6">
    <source>
        <dbReference type="ARBA" id="ARBA00022777"/>
    </source>
</evidence>
<dbReference type="SMART" id="SM00342">
    <property type="entry name" value="HTH_ARAC"/>
    <property type="match status" value="1"/>
</dbReference>
<keyword evidence="10" id="KW-0804">Transcription</keyword>
<accession>A0A413VNF2</accession>
<dbReference type="EC" id="2.7.13.3" evidence="2"/>
<keyword evidence="13" id="KW-0732">Signal</keyword>
<dbReference type="InterPro" id="IPR018060">
    <property type="entry name" value="HTH_AraC"/>
</dbReference>
<dbReference type="PANTHER" id="PTHR43547:SF2">
    <property type="entry name" value="HYBRID SIGNAL TRANSDUCTION HISTIDINE KINASE C"/>
    <property type="match status" value="1"/>
</dbReference>
<dbReference type="InterPro" id="IPR036890">
    <property type="entry name" value="HATPase_C_sf"/>
</dbReference>
<feature type="domain" description="HTH araC/xylS-type" evidence="14">
    <location>
        <begin position="1249"/>
        <end position="1348"/>
    </location>
</feature>
<keyword evidence="4" id="KW-0808">Transferase</keyword>
<proteinExistence type="predicted"/>
<dbReference type="Gene3D" id="1.10.10.60">
    <property type="entry name" value="Homeodomain-like"/>
    <property type="match status" value="1"/>
</dbReference>
<evidence type="ECO:0000256" key="10">
    <source>
        <dbReference type="ARBA" id="ARBA00023163"/>
    </source>
</evidence>
<dbReference type="SUPFAM" id="SSF46689">
    <property type="entry name" value="Homeodomain-like"/>
    <property type="match status" value="1"/>
</dbReference>
<dbReference type="InterPro" id="IPR001789">
    <property type="entry name" value="Sig_transdc_resp-reg_receiver"/>
</dbReference>
<name>A0A413VNF2_9BACE</name>
<evidence type="ECO:0000313" key="17">
    <source>
        <dbReference type="EMBL" id="RHB35125.1"/>
    </source>
</evidence>
<dbReference type="Pfam" id="PF07495">
    <property type="entry name" value="Y_Y_Y"/>
    <property type="match status" value="1"/>
</dbReference>
<dbReference type="SUPFAM" id="SSF52172">
    <property type="entry name" value="CheY-like"/>
    <property type="match status" value="1"/>
</dbReference>
<feature type="chain" id="PRO_5019495813" description="histidine kinase" evidence="13">
    <location>
        <begin position="25"/>
        <end position="1350"/>
    </location>
</feature>
<keyword evidence="12" id="KW-1133">Transmembrane helix</keyword>
<protein>
    <recommendedName>
        <fullName evidence="2">histidine kinase</fullName>
        <ecNumber evidence="2">2.7.13.3</ecNumber>
    </recommendedName>
</protein>
<dbReference type="PROSITE" id="PS50109">
    <property type="entry name" value="HIS_KIN"/>
    <property type="match status" value="1"/>
</dbReference>
<evidence type="ECO:0000256" key="7">
    <source>
        <dbReference type="ARBA" id="ARBA00022840"/>
    </source>
</evidence>
<dbReference type="CDD" id="cd00075">
    <property type="entry name" value="HATPase"/>
    <property type="match status" value="1"/>
</dbReference>
<dbReference type="FunFam" id="2.60.40.10:FF:000791">
    <property type="entry name" value="Two-component system sensor histidine kinase/response regulator"/>
    <property type="match status" value="1"/>
</dbReference>
<organism evidence="17 18">
    <name type="scientific">Bacteroides nordii</name>
    <dbReference type="NCBI Taxonomy" id="291645"/>
    <lineage>
        <taxon>Bacteria</taxon>
        <taxon>Pseudomonadati</taxon>
        <taxon>Bacteroidota</taxon>
        <taxon>Bacteroidia</taxon>
        <taxon>Bacteroidales</taxon>
        <taxon>Bacteroidaceae</taxon>
        <taxon>Bacteroides</taxon>
    </lineage>
</organism>
<evidence type="ECO:0000313" key="18">
    <source>
        <dbReference type="Proteomes" id="UP000284379"/>
    </source>
</evidence>
<feature type="modified residue" description="4-aspartylphosphate" evidence="11">
    <location>
        <position position="1150"/>
    </location>
</feature>
<dbReference type="InterPro" id="IPR015943">
    <property type="entry name" value="WD40/YVTN_repeat-like_dom_sf"/>
</dbReference>
<evidence type="ECO:0000256" key="9">
    <source>
        <dbReference type="ARBA" id="ARBA00023015"/>
    </source>
</evidence>
<keyword evidence="12" id="KW-0472">Membrane</keyword>
<dbReference type="InterPro" id="IPR011123">
    <property type="entry name" value="Y_Y_Y"/>
</dbReference>
<dbReference type="GO" id="GO:0005524">
    <property type="term" value="F:ATP binding"/>
    <property type="evidence" value="ECO:0007669"/>
    <property type="project" value="UniProtKB-KW"/>
</dbReference>
<feature type="domain" description="Response regulatory" evidence="16">
    <location>
        <begin position="1102"/>
        <end position="1217"/>
    </location>
</feature>
<dbReference type="SUPFAM" id="SSF55874">
    <property type="entry name" value="ATPase domain of HSP90 chaperone/DNA topoisomerase II/histidine kinase"/>
    <property type="match status" value="1"/>
</dbReference>
<dbReference type="InterPro" id="IPR003594">
    <property type="entry name" value="HATPase_dom"/>
</dbReference>
<evidence type="ECO:0000256" key="13">
    <source>
        <dbReference type="SAM" id="SignalP"/>
    </source>
</evidence>
<evidence type="ECO:0000259" key="15">
    <source>
        <dbReference type="PROSITE" id="PS50109"/>
    </source>
</evidence>
<dbReference type="SMART" id="SM00388">
    <property type="entry name" value="HisKA"/>
    <property type="match status" value="1"/>
</dbReference>
<reference evidence="17 18" key="1">
    <citation type="submission" date="2018-08" db="EMBL/GenBank/DDBJ databases">
        <title>A genome reference for cultivated species of the human gut microbiota.</title>
        <authorList>
            <person name="Zou Y."/>
            <person name="Xue W."/>
            <person name="Luo G."/>
        </authorList>
    </citation>
    <scope>NUCLEOTIDE SEQUENCE [LARGE SCALE GENOMIC DNA]</scope>
    <source>
        <strain evidence="17 18">AM40-30BH</strain>
    </source>
</reference>
<evidence type="ECO:0000259" key="14">
    <source>
        <dbReference type="PROSITE" id="PS01124"/>
    </source>
</evidence>
<dbReference type="FunFam" id="3.30.565.10:FF:000037">
    <property type="entry name" value="Hybrid sensor histidine kinase/response regulator"/>
    <property type="match status" value="1"/>
</dbReference>
<dbReference type="PROSITE" id="PS01124">
    <property type="entry name" value="HTH_ARAC_FAMILY_2"/>
    <property type="match status" value="1"/>
</dbReference>
<dbReference type="InterPro" id="IPR003661">
    <property type="entry name" value="HisK_dim/P_dom"/>
</dbReference>
<dbReference type="SMART" id="SM00448">
    <property type="entry name" value="REC"/>
    <property type="match status" value="1"/>
</dbReference>
<dbReference type="Pfam" id="PF12833">
    <property type="entry name" value="HTH_18"/>
    <property type="match status" value="1"/>
</dbReference>
<dbReference type="Pfam" id="PF00072">
    <property type="entry name" value="Response_reg"/>
    <property type="match status" value="1"/>
</dbReference>
<dbReference type="Gene3D" id="3.30.565.10">
    <property type="entry name" value="Histidine kinase-like ATPase, C-terminal domain"/>
    <property type="match status" value="1"/>
</dbReference>
<keyword evidence="12" id="KW-0812">Transmembrane</keyword>
<dbReference type="PROSITE" id="PS50110">
    <property type="entry name" value="RESPONSE_REGULATORY"/>
    <property type="match status" value="1"/>
</dbReference>
<dbReference type="InterPro" id="IPR011006">
    <property type="entry name" value="CheY-like_superfamily"/>
</dbReference>
<evidence type="ECO:0000256" key="3">
    <source>
        <dbReference type="ARBA" id="ARBA00022553"/>
    </source>
</evidence>
<comment type="catalytic activity">
    <reaction evidence="1">
        <text>ATP + protein L-histidine = ADP + protein N-phospho-L-histidine.</text>
        <dbReference type="EC" id="2.7.13.3"/>
    </reaction>
</comment>
<dbReference type="Gene3D" id="3.40.50.2300">
    <property type="match status" value="1"/>
</dbReference>
<dbReference type="RefSeq" id="WP_122201607.1">
    <property type="nucleotide sequence ID" value="NZ_CABJFV010000007.1"/>
</dbReference>
<dbReference type="GO" id="GO:0003700">
    <property type="term" value="F:DNA-binding transcription factor activity"/>
    <property type="evidence" value="ECO:0007669"/>
    <property type="project" value="InterPro"/>
</dbReference>
<dbReference type="Pfam" id="PF02518">
    <property type="entry name" value="HATPase_c"/>
    <property type="match status" value="1"/>
</dbReference>
<evidence type="ECO:0000256" key="12">
    <source>
        <dbReference type="SAM" id="Phobius"/>
    </source>
</evidence>
<dbReference type="GO" id="GO:0000155">
    <property type="term" value="F:phosphorelay sensor kinase activity"/>
    <property type="evidence" value="ECO:0007669"/>
    <property type="project" value="InterPro"/>
</dbReference>
<dbReference type="InterPro" id="IPR009057">
    <property type="entry name" value="Homeodomain-like_sf"/>
</dbReference>
<evidence type="ECO:0000256" key="11">
    <source>
        <dbReference type="PROSITE-ProRule" id="PRU00169"/>
    </source>
</evidence>
<dbReference type="InterPro" id="IPR004358">
    <property type="entry name" value="Sig_transdc_His_kin-like_C"/>
</dbReference>
<dbReference type="PANTHER" id="PTHR43547">
    <property type="entry name" value="TWO-COMPONENT HISTIDINE KINASE"/>
    <property type="match status" value="1"/>
</dbReference>
<dbReference type="Gene3D" id="2.60.40.10">
    <property type="entry name" value="Immunoglobulins"/>
    <property type="match status" value="1"/>
</dbReference>
<dbReference type="SMART" id="SM00387">
    <property type="entry name" value="HATPase_c"/>
    <property type="match status" value="1"/>
</dbReference>
<dbReference type="SUPFAM" id="SSF63829">
    <property type="entry name" value="Calcium-dependent phosphotriesterase"/>
    <property type="match status" value="3"/>
</dbReference>
<sequence length="1350" mass="155173">MRKISLLFTFFLFFSASLYPVVDANEVVFTHIGTEKGLSQNTIFDITQDAKGNMWFATYDGVNRYNGYTCTVFQHDAVDSTSIANNIAHSIMADGKGRIWIGTRSGLSYYNEEKDRFINFEYLKDGQRQEFLRIVEADPDHLLLITKRALILFDIQENSFKEISLPHIEGSMLFSMLMKQDGIIYVGAREGLFTYSLTESKLSLICGPFNKRLVNTVWKSADDCLWVGTEGEGLYKINPLTGEMKNYRHIPYNERSLASNYVRALRLDEQNRLWVGTFEALSIYDEENDSFTSYKNNPVQPESISQSSVRCIFRDMQGGMWLGTFWGGVNYYHPLKNRFRNMKHVPFQNSLSSDVVNCIVEDAESNLWIGTDGGGLNFYNTTTKKFTSYSLKVEKNNQKVSANNIKAIYIDEKNDLVFIGTHAGGLAILHRRSGEMEYHNSGLSDENVYAIIPDGEDALWIGTLNTLARFRIKERKSVAVSRQKDGSPFQGRRIRVLFRDSKQRIWMGGENGLQVYRQIGEELQLQYVIPKDSPLNDGYVSCVYEAHDGMFWIGSREGLYKYNDNTGQVNCYTKRNGLFNDVICGIMEDTFGRLWISSNRGLSCLDTETEIFRNYTGVDGLQNNQFNMLSCCYASDGQMYFGGIKGITTFIPEKLMDNPYTPSVMITDFQLFGSSIRPDDETGILQKNISETDKITLTSSQSSFSINFVVSNYISGEHNTFAYQLKGYDKQWYISSDRRTVSYTNLPDGTYHFLVKAANNDGRWNEQPTRLEIVVLPVWYKTWWAILLFIILALAVAAFVFRYFWQRKIMQAQIEQERKDKERQEELNQMKIHFFINMSHELRTPLTLILAPLHEVLARIDDQWTRTQLKYAQKSGKKMLRLVNQLMNYRQAELGVFHLKVQKGNVCRLISDTFMSFERLARSRKIDYNLYIEINDDERIFDARYLELITNNLLSNAFKYTGDGGSITIKVREQNDCLLLQVVDTGIGITQENQKKIFERFYQVHEGGNGSGIGLSLVKKLIELHHGTITLESEVGKGSEFSVYIPQNIVVYREDEWMQDEAEQTMAERVDVLTDGVQYEAKEKNEKETDTDTVNTIKQKERILIVEDNEDIRQYLTEELRGLFEVCEAANGEEAWKLLNEQEVDVVITDVMMPVMDGVKLTKLIKRNIRTCHIFVLMLTAKTEIEHQLEGLQIGADDYIPKPFVMGILILKMQNFIRARYRILDHYAKSLEVDPHKMTFNALDEAFLKKAVNIVEANMSNPEFLTEDFTSEMGMGRTALHLKMKAITGESTTDFVRKIRFNRACTLLKEGRYTVAEISVMVGFSSPSYFTTSFKKYVGCSPGEYSKGKW</sequence>
<dbReference type="PRINTS" id="PR00344">
    <property type="entry name" value="BCTRLSENSOR"/>
</dbReference>
<keyword evidence="3 11" id="KW-0597">Phosphoprotein</keyword>
<keyword evidence="6" id="KW-0418">Kinase</keyword>
<evidence type="ECO:0000256" key="1">
    <source>
        <dbReference type="ARBA" id="ARBA00000085"/>
    </source>
</evidence>
<dbReference type="CDD" id="cd00082">
    <property type="entry name" value="HisKA"/>
    <property type="match status" value="1"/>
</dbReference>
<keyword evidence="7" id="KW-0067">ATP-binding</keyword>
<dbReference type="Pfam" id="PF07494">
    <property type="entry name" value="Reg_prop"/>
    <property type="match status" value="6"/>
</dbReference>
<dbReference type="SUPFAM" id="SSF47384">
    <property type="entry name" value="Homodimeric domain of signal transducing histidine kinase"/>
    <property type="match status" value="1"/>
</dbReference>
<dbReference type="Proteomes" id="UP000284379">
    <property type="component" value="Unassembled WGS sequence"/>
</dbReference>
<dbReference type="Pfam" id="PF00512">
    <property type="entry name" value="HisKA"/>
    <property type="match status" value="1"/>
</dbReference>
<feature type="domain" description="Histidine kinase" evidence="15">
    <location>
        <begin position="837"/>
        <end position="1049"/>
    </location>
</feature>